<dbReference type="InterPro" id="IPR050222">
    <property type="entry name" value="MATE_MdtK"/>
</dbReference>
<dbReference type="PANTHER" id="PTHR43298">
    <property type="entry name" value="MULTIDRUG RESISTANCE PROTEIN NORM-RELATED"/>
    <property type="match status" value="1"/>
</dbReference>
<gene>
    <name evidence="3" type="ORF">ACFQE1_09230</name>
</gene>
<evidence type="ECO:0000256" key="2">
    <source>
        <dbReference type="SAM" id="Phobius"/>
    </source>
</evidence>
<evidence type="ECO:0000313" key="3">
    <source>
        <dbReference type="EMBL" id="MFC6724552.1"/>
    </source>
</evidence>
<dbReference type="Proteomes" id="UP001596328">
    <property type="component" value="Unassembled WGS sequence"/>
</dbReference>
<feature type="transmembrane region" description="Helical" evidence="2">
    <location>
        <begin position="33"/>
        <end position="52"/>
    </location>
</feature>
<dbReference type="AlphaFoldDB" id="A0ABD5S0V2"/>
<feature type="transmembrane region" description="Helical" evidence="2">
    <location>
        <begin position="59"/>
        <end position="78"/>
    </location>
</feature>
<dbReference type="EMBL" id="JBHSWU010000211">
    <property type="protein sequence ID" value="MFC6724552.1"/>
    <property type="molecule type" value="Genomic_DNA"/>
</dbReference>
<evidence type="ECO:0000256" key="1">
    <source>
        <dbReference type="ARBA" id="ARBA00022448"/>
    </source>
</evidence>
<keyword evidence="4" id="KW-1185">Reference proteome</keyword>
<evidence type="ECO:0000313" key="4">
    <source>
        <dbReference type="Proteomes" id="UP001596328"/>
    </source>
</evidence>
<protein>
    <submittedName>
        <fullName evidence="3">MATE family efflux transporter</fullName>
    </submittedName>
</protein>
<name>A0ABD5S0V2_9EURY</name>
<dbReference type="PANTHER" id="PTHR43298:SF2">
    <property type="entry name" value="FMN_FAD EXPORTER YEEO-RELATED"/>
    <property type="match status" value="1"/>
</dbReference>
<keyword evidence="1" id="KW-0813">Transport</keyword>
<proteinExistence type="predicted"/>
<sequence>TLVYAACVAVVLQGVSGGAAGPLDASGDTRVPFYAQAVGMFGVSIPLTYLGAHTSLGLIGLYLAFVAETSVPAAINYYRFATGRWKRISRDYRPEPHAAD</sequence>
<keyword evidence="2" id="KW-1133">Transmembrane helix</keyword>
<comment type="caution">
    <text evidence="3">The sequence shown here is derived from an EMBL/GenBank/DDBJ whole genome shotgun (WGS) entry which is preliminary data.</text>
</comment>
<keyword evidence="2" id="KW-0812">Transmembrane</keyword>
<keyword evidence="2" id="KW-0472">Membrane</keyword>
<accession>A0ABD5S0V2</accession>
<reference evidence="3 4" key="1">
    <citation type="journal article" date="2019" name="Int. J. Syst. Evol. Microbiol.">
        <title>The Global Catalogue of Microorganisms (GCM) 10K type strain sequencing project: providing services to taxonomists for standard genome sequencing and annotation.</title>
        <authorList>
            <consortium name="The Broad Institute Genomics Platform"/>
            <consortium name="The Broad Institute Genome Sequencing Center for Infectious Disease"/>
            <person name="Wu L."/>
            <person name="Ma J."/>
        </authorList>
    </citation>
    <scope>NUCLEOTIDE SEQUENCE [LARGE SCALE GENOMIC DNA]</scope>
    <source>
        <strain evidence="3 4">NBRC 111368</strain>
    </source>
</reference>
<organism evidence="3 4">
    <name type="scientific">Halobium palmae</name>
    <dbReference type="NCBI Taxonomy" id="1776492"/>
    <lineage>
        <taxon>Archaea</taxon>
        <taxon>Methanobacteriati</taxon>
        <taxon>Methanobacteriota</taxon>
        <taxon>Stenosarchaea group</taxon>
        <taxon>Halobacteria</taxon>
        <taxon>Halobacteriales</taxon>
        <taxon>Haloferacaceae</taxon>
        <taxon>Halobium</taxon>
    </lineage>
</organism>
<feature type="non-terminal residue" evidence="3">
    <location>
        <position position="1"/>
    </location>
</feature>